<gene>
    <name evidence="1" type="ORF">CLUMA_CG002875</name>
</gene>
<evidence type="ECO:0000313" key="1">
    <source>
        <dbReference type="EMBL" id="CRK88765.1"/>
    </source>
</evidence>
<name>A0A1J1HL56_9DIPT</name>
<dbReference type="Proteomes" id="UP000183832">
    <property type="component" value="Unassembled WGS sequence"/>
</dbReference>
<proteinExistence type="predicted"/>
<accession>A0A1J1HL56</accession>
<reference evidence="1 2" key="1">
    <citation type="submission" date="2015-04" db="EMBL/GenBank/DDBJ databases">
        <authorList>
            <person name="Syromyatnikov M.Y."/>
            <person name="Popov V.N."/>
        </authorList>
    </citation>
    <scope>NUCLEOTIDE SEQUENCE [LARGE SCALE GENOMIC DNA]</scope>
</reference>
<dbReference type="AlphaFoldDB" id="A0A1J1HL56"/>
<dbReference type="EMBL" id="CVRI01000010">
    <property type="protein sequence ID" value="CRK88765.1"/>
    <property type="molecule type" value="Genomic_DNA"/>
</dbReference>
<sequence>MQQSMMTVKKKTKRITKFTSQLTLKLMRPKDKLEHFVASIKNHSWFRIDCIAFNLYCRSGL</sequence>
<evidence type="ECO:0000313" key="2">
    <source>
        <dbReference type="Proteomes" id="UP000183832"/>
    </source>
</evidence>
<protein>
    <submittedName>
        <fullName evidence="1">CLUMA_CG002875, isoform A</fullName>
    </submittedName>
</protein>
<organism evidence="1 2">
    <name type="scientific">Clunio marinus</name>
    <dbReference type="NCBI Taxonomy" id="568069"/>
    <lineage>
        <taxon>Eukaryota</taxon>
        <taxon>Metazoa</taxon>
        <taxon>Ecdysozoa</taxon>
        <taxon>Arthropoda</taxon>
        <taxon>Hexapoda</taxon>
        <taxon>Insecta</taxon>
        <taxon>Pterygota</taxon>
        <taxon>Neoptera</taxon>
        <taxon>Endopterygota</taxon>
        <taxon>Diptera</taxon>
        <taxon>Nematocera</taxon>
        <taxon>Chironomoidea</taxon>
        <taxon>Chironomidae</taxon>
        <taxon>Clunio</taxon>
    </lineage>
</organism>
<keyword evidence="2" id="KW-1185">Reference proteome</keyword>